<keyword evidence="3" id="KW-1185">Reference proteome</keyword>
<dbReference type="InterPro" id="IPR016137">
    <property type="entry name" value="RGS"/>
</dbReference>
<dbReference type="CDD" id="cd07440">
    <property type="entry name" value="RGS"/>
    <property type="match status" value="1"/>
</dbReference>
<organism evidence="2 3">
    <name type="scientific">Aspergillus coremiiformis</name>
    <dbReference type="NCBI Taxonomy" id="138285"/>
    <lineage>
        <taxon>Eukaryota</taxon>
        <taxon>Fungi</taxon>
        <taxon>Dikarya</taxon>
        <taxon>Ascomycota</taxon>
        <taxon>Pezizomycotina</taxon>
        <taxon>Eurotiomycetes</taxon>
        <taxon>Eurotiomycetidae</taxon>
        <taxon>Eurotiales</taxon>
        <taxon>Aspergillaceae</taxon>
        <taxon>Aspergillus</taxon>
        <taxon>Aspergillus subgen. Circumdati</taxon>
    </lineage>
</organism>
<dbReference type="EMBL" id="ML739048">
    <property type="protein sequence ID" value="KAE8355724.1"/>
    <property type="molecule type" value="Genomic_DNA"/>
</dbReference>
<sequence>MTNAGCPRLGCKGLGVLPTLDKVLDDVAPYPYTLKSFREYLSQNHCLEPLDFLEEIKRYTDAYRSAERSRPSKSPALLMTWQNLVSAYILPGSSYELNISTEERNSLLQYNHMSFPPSPVLIEDAVRRIAQSLESSIFLSYLASRSALAHMAPSTKDYLRNERLEIPAEKFALSTPECASAETSSESVTKDNSGKGWKGDMNTVCRKLLDFLTQPVKLARSHRRLSQISNRSTSEEMKR</sequence>
<evidence type="ECO:0000313" key="2">
    <source>
        <dbReference type="EMBL" id="KAE8355724.1"/>
    </source>
</evidence>
<name>A0A5N6ZDJ7_9EURO</name>
<evidence type="ECO:0000313" key="3">
    <source>
        <dbReference type="Proteomes" id="UP000327118"/>
    </source>
</evidence>
<dbReference type="Gene3D" id="1.10.167.10">
    <property type="entry name" value="Regulator of G-protein Signalling 4, domain 2"/>
    <property type="match status" value="1"/>
</dbReference>
<dbReference type="SUPFAM" id="SSF48097">
    <property type="entry name" value="Regulator of G-protein signaling, RGS"/>
    <property type="match status" value="1"/>
</dbReference>
<dbReference type="AlphaFoldDB" id="A0A5N6ZDJ7"/>
<dbReference type="Proteomes" id="UP000327118">
    <property type="component" value="Unassembled WGS sequence"/>
</dbReference>
<dbReference type="PANTHER" id="PTHR10845:SF267">
    <property type="entry name" value="REGULATOR OF G PROTEIN SIGNALING DOMAIN PROTEIN (AFU_ORTHOLOGUE AFUA_6G06860)"/>
    <property type="match status" value="1"/>
</dbReference>
<evidence type="ECO:0000259" key="1">
    <source>
        <dbReference type="PROSITE" id="PS50132"/>
    </source>
</evidence>
<dbReference type="PROSITE" id="PS50132">
    <property type="entry name" value="RGS"/>
    <property type="match status" value="1"/>
</dbReference>
<feature type="domain" description="RGS" evidence="1">
    <location>
        <begin position="23"/>
        <end position="144"/>
    </location>
</feature>
<proteinExistence type="predicted"/>
<reference evidence="3" key="1">
    <citation type="submission" date="2019-04" db="EMBL/GenBank/DDBJ databases">
        <title>Friends and foes A comparative genomics studyof 23 Aspergillus species from section Flavi.</title>
        <authorList>
            <consortium name="DOE Joint Genome Institute"/>
            <person name="Kjaerbolling I."/>
            <person name="Vesth T."/>
            <person name="Frisvad J.C."/>
            <person name="Nybo J.L."/>
            <person name="Theobald S."/>
            <person name="Kildgaard S."/>
            <person name="Isbrandt T."/>
            <person name="Kuo A."/>
            <person name="Sato A."/>
            <person name="Lyhne E.K."/>
            <person name="Kogle M.E."/>
            <person name="Wiebenga A."/>
            <person name="Kun R.S."/>
            <person name="Lubbers R.J."/>
            <person name="Makela M.R."/>
            <person name="Barry K."/>
            <person name="Chovatia M."/>
            <person name="Clum A."/>
            <person name="Daum C."/>
            <person name="Haridas S."/>
            <person name="He G."/>
            <person name="LaButti K."/>
            <person name="Lipzen A."/>
            <person name="Mondo S."/>
            <person name="Riley R."/>
            <person name="Salamov A."/>
            <person name="Simmons B.A."/>
            <person name="Magnuson J.K."/>
            <person name="Henrissat B."/>
            <person name="Mortensen U.H."/>
            <person name="Larsen T.O."/>
            <person name="Devries R.P."/>
            <person name="Grigoriev I.V."/>
            <person name="Machida M."/>
            <person name="Baker S.E."/>
            <person name="Andersen M.R."/>
        </authorList>
    </citation>
    <scope>NUCLEOTIDE SEQUENCE [LARGE SCALE GENOMIC DNA]</scope>
    <source>
        <strain evidence="3">CBS 553.77</strain>
    </source>
</reference>
<accession>A0A5N6ZDJ7</accession>
<dbReference type="PANTHER" id="PTHR10845">
    <property type="entry name" value="REGULATOR OF G PROTEIN SIGNALING"/>
    <property type="match status" value="1"/>
</dbReference>
<protein>
    <recommendedName>
        <fullName evidence="1">RGS domain-containing protein</fullName>
    </recommendedName>
</protein>
<dbReference type="InterPro" id="IPR044926">
    <property type="entry name" value="RGS_subdomain_2"/>
</dbReference>
<dbReference type="OrthoDB" id="10266999at2759"/>
<dbReference type="Pfam" id="PF00615">
    <property type="entry name" value="RGS"/>
    <property type="match status" value="1"/>
</dbReference>
<dbReference type="SMART" id="SM00315">
    <property type="entry name" value="RGS"/>
    <property type="match status" value="1"/>
</dbReference>
<dbReference type="InterPro" id="IPR036305">
    <property type="entry name" value="RGS_sf"/>
</dbReference>
<gene>
    <name evidence="2" type="ORF">BDV28DRAFT_145909</name>
</gene>